<reference evidence="2" key="1">
    <citation type="submission" date="2021-01" db="EMBL/GenBank/DDBJ databases">
        <authorList>
            <person name="Corre E."/>
            <person name="Pelletier E."/>
            <person name="Niang G."/>
            <person name="Scheremetjew M."/>
            <person name="Finn R."/>
            <person name="Kale V."/>
            <person name="Holt S."/>
            <person name="Cochrane G."/>
            <person name="Meng A."/>
            <person name="Brown T."/>
            <person name="Cohen L."/>
        </authorList>
    </citation>
    <scope>NUCLEOTIDE SEQUENCE</scope>
    <source>
        <strain evidence="2">SM1012Den-03</strain>
    </source>
</reference>
<organism evidence="2">
    <name type="scientific">Skeletonema marinoi</name>
    <dbReference type="NCBI Taxonomy" id="267567"/>
    <lineage>
        <taxon>Eukaryota</taxon>
        <taxon>Sar</taxon>
        <taxon>Stramenopiles</taxon>
        <taxon>Ochrophyta</taxon>
        <taxon>Bacillariophyta</taxon>
        <taxon>Coscinodiscophyceae</taxon>
        <taxon>Thalassiosirophycidae</taxon>
        <taxon>Thalassiosirales</taxon>
        <taxon>Skeletonemataceae</taxon>
        <taxon>Skeletonema</taxon>
        <taxon>Skeletonema marinoi-dohrnii complex</taxon>
    </lineage>
</organism>
<gene>
    <name evidence="2" type="ORF">SMAR0320_LOCUS659</name>
</gene>
<dbReference type="EMBL" id="HBGZ01000864">
    <property type="protein sequence ID" value="CAD9571387.1"/>
    <property type="molecule type" value="Transcribed_RNA"/>
</dbReference>
<feature type="region of interest" description="Disordered" evidence="1">
    <location>
        <begin position="525"/>
        <end position="546"/>
    </location>
</feature>
<feature type="compositionally biased region" description="Low complexity" evidence="1">
    <location>
        <begin position="215"/>
        <end position="227"/>
    </location>
</feature>
<evidence type="ECO:0000256" key="1">
    <source>
        <dbReference type="SAM" id="MobiDB-lite"/>
    </source>
</evidence>
<feature type="region of interest" description="Disordered" evidence="1">
    <location>
        <begin position="206"/>
        <end position="268"/>
    </location>
</feature>
<proteinExistence type="predicted"/>
<dbReference type="AlphaFoldDB" id="A0A7S2P238"/>
<name>A0A7S2P238_9STRA</name>
<sequence>MDANRAGESSLPAAGISSVNVSFASPQSSIVSSLSATRVVNILIQNGFSSSSLLVDGDGSLDLTRLKLKQLKAVSKSLNTAEEDFNMPKSGARKIEWVNAIADFFRLSLDNGVRTSAAKARRSPAKAASQKASNDRKPAAKRTTATSTNSIHSDEAMAKALQQQYMQDDMNQLMGFGGALASNASLLTNTLSYNVAARHHPLDLPNDASVAGLKRPANPRSAASNNAKQPKHAPVKVKKEPYHHATSTSSHSLPHEEDGDRPRDARESSLVETMRSMGFTDNREILSGIRAVAAQREEVSIIAAAGWSSQDHVEAAMMWIISQREEAAEARKEDEARFSSERVDAEMMQRRKEEREKEMMSSDLQDLLGSVEGEIVISSKYFPHSVILQSGPSKQMFATISSVTDSVKAARARKEVLRFLKLEKKATDWYGRVLPYSFFHHSVKSRFESWAGKLLQTSNGFSGDQISQLLQKEGDDLEKALYNLSEQEEGGVANVPKVFLQAERDAALKGLPTKETRDFDDEIEVLQHSSSKPSEKQQPVEVIEIS</sequence>
<protein>
    <submittedName>
        <fullName evidence="2">Uncharacterized protein</fullName>
    </submittedName>
</protein>
<accession>A0A7S2P238</accession>
<evidence type="ECO:0000313" key="2">
    <source>
        <dbReference type="EMBL" id="CAD9571387.1"/>
    </source>
</evidence>
<feature type="compositionally biased region" description="Basic and acidic residues" evidence="1">
    <location>
        <begin position="253"/>
        <end position="268"/>
    </location>
</feature>
<feature type="region of interest" description="Disordered" evidence="1">
    <location>
        <begin position="116"/>
        <end position="153"/>
    </location>
</feature>